<proteinExistence type="predicted"/>
<evidence type="ECO:0000313" key="1">
    <source>
        <dbReference type="EMBL" id="NML24552.1"/>
    </source>
</evidence>
<organism evidence="1 2">
    <name type="scientific">Zoogloea dura</name>
    <dbReference type="NCBI Taxonomy" id="2728840"/>
    <lineage>
        <taxon>Bacteria</taxon>
        <taxon>Pseudomonadati</taxon>
        <taxon>Pseudomonadota</taxon>
        <taxon>Betaproteobacteria</taxon>
        <taxon>Rhodocyclales</taxon>
        <taxon>Zoogloeaceae</taxon>
        <taxon>Zoogloea</taxon>
    </lineage>
</organism>
<accession>A0A848FZW0</accession>
<dbReference type="Gene3D" id="3.10.450.50">
    <property type="match status" value="1"/>
</dbReference>
<dbReference type="InterPro" id="IPR036255">
    <property type="entry name" value="YgfB-like_sf"/>
</dbReference>
<dbReference type="Pfam" id="PF03695">
    <property type="entry name" value="UPF0149"/>
    <property type="match status" value="1"/>
</dbReference>
<dbReference type="Proteomes" id="UP000580043">
    <property type="component" value="Unassembled WGS sequence"/>
</dbReference>
<sequence>MNAPRSLPLNDDELEQLEELLVSDDVPADCMNLEMLDGYLAAIVASPLPIPVEKWLPPVWSADEEEPGFGGGASLQKAIELVLRYYNDQVAAIGDAEGDEEGEAEGWQPFCYAQGGDDDPLIGEEWTAGFEQGFEMWASDWPDRVGDTSIAESLLESIFGPDEEDDEPVSTDTDALLAELEQKGIAVQHLYQAWRALGLPAPEQVEVGAAVQAAGSAVGRNEPCPCGSGKKYKKCCGAS</sequence>
<dbReference type="InterPro" id="IPR004027">
    <property type="entry name" value="SEC_C_motif"/>
</dbReference>
<protein>
    <submittedName>
        <fullName evidence="1">UPF0149 family protein</fullName>
    </submittedName>
</protein>
<name>A0A848FZW0_9RHOO</name>
<evidence type="ECO:0000313" key="2">
    <source>
        <dbReference type="Proteomes" id="UP000580043"/>
    </source>
</evidence>
<dbReference type="RefSeq" id="WP_169144171.1">
    <property type="nucleotide sequence ID" value="NZ_JABBGA010000001.1"/>
</dbReference>
<dbReference type="SUPFAM" id="SSF103642">
    <property type="entry name" value="Sec-C motif"/>
    <property type="match status" value="1"/>
</dbReference>
<dbReference type="EMBL" id="JABBGA010000001">
    <property type="protein sequence ID" value="NML24552.1"/>
    <property type="molecule type" value="Genomic_DNA"/>
</dbReference>
<comment type="caution">
    <text evidence="1">The sequence shown here is derived from an EMBL/GenBank/DDBJ whole genome shotgun (WGS) entry which is preliminary data.</text>
</comment>
<gene>
    <name evidence="1" type="ORF">HHL15_02250</name>
</gene>
<dbReference type="InterPro" id="IPR011978">
    <property type="entry name" value="YgfB-like"/>
</dbReference>
<dbReference type="PANTHER" id="PTHR33747">
    <property type="entry name" value="UPF0225 PROTEIN SCO1677"/>
    <property type="match status" value="1"/>
</dbReference>
<dbReference type="NCBIfam" id="TIGR02292">
    <property type="entry name" value="ygfB_yecA"/>
    <property type="match status" value="1"/>
</dbReference>
<dbReference type="PANTHER" id="PTHR33747:SF1">
    <property type="entry name" value="ADENYLATE CYCLASE-ASSOCIATED CAP C-TERMINAL DOMAIN-CONTAINING PROTEIN"/>
    <property type="match status" value="1"/>
</dbReference>
<dbReference type="Pfam" id="PF02810">
    <property type="entry name" value="SEC-C"/>
    <property type="match status" value="1"/>
</dbReference>
<keyword evidence="2" id="KW-1185">Reference proteome</keyword>
<dbReference type="AlphaFoldDB" id="A0A848FZW0"/>
<dbReference type="SUPFAM" id="SSF101327">
    <property type="entry name" value="YgfB-like"/>
    <property type="match status" value="1"/>
</dbReference>
<reference evidence="1 2" key="1">
    <citation type="submission" date="2020-04" db="EMBL/GenBank/DDBJ databases">
        <title>Zoogloea sp. G-4-1-14 isolated from soil.</title>
        <authorList>
            <person name="Dahal R.H."/>
        </authorList>
    </citation>
    <scope>NUCLEOTIDE SEQUENCE [LARGE SCALE GENOMIC DNA]</scope>
    <source>
        <strain evidence="1 2">G-4-1-14</strain>
    </source>
</reference>